<dbReference type="Proteomes" id="UP001303608">
    <property type="component" value="Chromosome"/>
</dbReference>
<keyword evidence="2" id="KW-1185">Reference proteome</keyword>
<reference evidence="1" key="1">
    <citation type="submission" date="2023-10" db="EMBL/GenBank/DDBJ databases">
        <title>The genome sequence of Streptomyces violaceoruber CGMCC 4.1801.</title>
        <authorList>
            <person name="Mo P."/>
        </authorList>
    </citation>
    <scope>NUCLEOTIDE SEQUENCE</scope>
    <source>
        <strain evidence="1">CGMCC 4.1801</strain>
    </source>
</reference>
<organism evidence="1 2">
    <name type="scientific">Streptomyces violaceoruber</name>
    <dbReference type="NCBI Taxonomy" id="1935"/>
    <lineage>
        <taxon>Bacteria</taxon>
        <taxon>Bacillati</taxon>
        <taxon>Actinomycetota</taxon>
        <taxon>Actinomycetes</taxon>
        <taxon>Kitasatosporales</taxon>
        <taxon>Streptomycetaceae</taxon>
        <taxon>Streptomyces</taxon>
        <taxon>Streptomyces violaceoruber group</taxon>
    </lineage>
</organism>
<dbReference type="EMBL" id="CP137734">
    <property type="protein sequence ID" value="WOY95942.1"/>
    <property type="molecule type" value="Genomic_DNA"/>
</dbReference>
<evidence type="ECO:0000313" key="1">
    <source>
        <dbReference type="EMBL" id="WOY95942.1"/>
    </source>
</evidence>
<protein>
    <submittedName>
        <fullName evidence="1">Uncharacterized protein</fullName>
    </submittedName>
</protein>
<accession>A0ACD4WEF3</accession>
<sequence>MIAMAAWRNLAVGALRLSGIKNIAAGLRCNARDARRPLALLGLA</sequence>
<proteinExistence type="predicted"/>
<name>A0ACD4WEF3_STRVN</name>
<gene>
    <name evidence="1" type="ORF">R2E43_00165</name>
</gene>
<evidence type="ECO:0000313" key="2">
    <source>
        <dbReference type="Proteomes" id="UP001303608"/>
    </source>
</evidence>